<dbReference type="EMBL" id="BJNZ01000033">
    <property type="protein sequence ID" value="GED11615.1"/>
    <property type="molecule type" value="Genomic_DNA"/>
</dbReference>
<dbReference type="AlphaFoldDB" id="A0A4Y4E6P1"/>
<keyword evidence="1" id="KW-0812">Transmembrane</keyword>
<evidence type="ECO:0000313" key="3">
    <source>
        <dbReference type="Proteomes" id="UP000316659"/>
    </source>
</evidence>
<reference evidence="2 3" key="1">
    <citation type="submission" date="2019-06" db="EMBL/GenBank/DDBJ databases">
        <title>Whole genome shotgun sequence of Cellulosimicrobium cellulans NBRC 15516.</title>
        <authorList>
            <person name="Hosoyama A."/>
            <person name="Uohara A."/>
            <person name="Ohji S."/>
            <person name="Ichikawa N."/>
        </authorList>
    </citation>
    <scope>NUCLEOTIDE SEQUENCE [LARGE SCALE GENOMIC DNA]</scope>
    <source>
        <strain evidence="2 3">NBRC 15516</strain>
    </source>
</reference>
<evidence type="ECO:0000313" key="2">
    <source>
        <dbReference type="EMBL" id="GED11615.1"/>
    </source>
</evidence>
<evidence type="ECO:0000256" key="1">
    <source>
        <dbReference type="SAM" id="Phobius"/>
    </source>
</evidence>
<accession>A0A4Y4E6P1</accession>
<comment type="caution">
    <text evidence="2">The sequence shown here is derived from an EMBL/GenBank/DDBJ whole genome shotgun (WGS) entry which is preliminary data.</text>
</comment>
<dbReference type="RefSeq" id="WP_141391019.1">
    <property type="nucleotide sequence ID" value="NZ_BJNZ01000033.1"/>
</dbReference>
<name>A0A4Y4E6P1_CELCE</name>
<feature type="transmembrane region" description="Helical" evidence="1">
    <location>
        <begin position="46"/>
        <end position="68"/>
    </location>
</feature>
<gene>
    <name evidence="2" type="ORF">CCE02nite_36140</name>
</gene>
<proteinExistence type="predicted"/>
<organism evidence="2 3">
    <name type="scientific">Cellulosimicrobium cellulans</name>
    <name type="common">Arthrobacter luteus</name>
    <dbReference type="NCBI Taxonomy" id="1710"/>
    <lineage>
        <taxon>Bacteria</taxon>
        <taxon>Bacillati</taxon>
        <taxon>Actinomycetota</taxon>
        <taxon>Actinomycetes</taxon>
        <taxon>Micrococcales</taxon>
        <taxon>Promicromonosporaceae</taxon>
        <taxon>Cellulosimicrobium</taxon>
    </lineage>
</organism>
<feature type="transmembrane region" description="Helical" evidence="1">
    <location>
        <begin position="127"/>
        <end position="151"/>
    </location>
</feature>
<keyword evidence="1" id="KW-1133">Transmembrane helix</keyword>
<feature type="transmembrane region" description="Helical" evidence="1">
    <location>
        <begin position="6"/>
        <end position="25"/>
    </location>
</feature>
<keyword evidence="1" id="KW-0472">Membrane</keyword>
<feature type="transmembrane region" description="Helical" evidence="1">
    <location>
        <begin position="80"/>
        <end position="102"/>
    </location>
</feature>
<sequence>MTDGWSAAIVLVGLVGWTLLADVCWGAEERLAGWWVARARSRGAWAGPWSFLVSMTALVGYGLVVWLGEVLAATLDSPTSVLLVVVPAALAYSPFAVTTAPLSPSGYLRWRASLESAGADTREQRNIAWWAGPPSLLGLGAIVLTLFQGLLG</sequence>
<protein>
    <submittedName>
        <fullName evidence="2">Uncharacterized protein</fullName>
    </submittedName>
</protein>
<dbReference type="Proteomes" id="UP000316659">
    <property type="component" value="Unassembled WGS sequence"/>
</dbReference>